<dbReference type="PANTHER" id="PTHR11985:SF35">
    <property type="entry name" value="ANAEROBIC GLYCEROL-3-PHOSPHATE DEHYDROGENASE SUBUNIT A"/>
    <property type="match status" value="1"/>
</dbReference>
<keyword evidence="2" id="KW-0274">FAD</keyword>
<feature type="region of interest" description="Disordered" evidence="4">
    <location>
        <begin position="205"/>
        <end position="226"/>
    </location>
</feature>
<feature type="domain" description="BFD-like [2Fe-2S]-binding" evidence="5">
    <location>
        <begin position="230"/>
        <end position="280"/>
    </location>
</feature>
<reference evidence="6" key="1">
    <citation type="submission" date="2019-05" db="EMBL/GenBank/DDBJ databases">
        <authorList>
            <consortium name="Pathogen Informatics"/>
        </authorList>
    </citation>
    <scope>NUCLEOTIDE SEQUENCE [LARGE SCALE GENOMIC DNA]</scope>
    <source>
        <strain evidence="6">NCTC12965</strain>
    </source>
</reference>
<dbReference type="Gene3D" id="1.10.10.1100">
    <property type="entry name" value="BFD-like [2Fe-2S]-binding domain"/>
    <property type="match status" value="1"/>
</dbReference>
<dbReference type="GO" id="GO:0004368">
    <property type="term" value="F:glycerol-3-phosphate dehydrogenase (quinone) activity"/>
    <property type="evidence" value="ECO:0007669"/>
    <property type="project" value="UniProtKB-EC"/>
</dbReference>
<evidence type="ECO:0000259" key="5">
    <source>
        <dbReference type="Pfam" id="PF04324"/>
    </source>
</evidence>
<evidence type="ECO:0000256" key="2">
    <source>
        <dbReference type="ARBA" id="ARBA00022827"/>
    </source>
</evidence>
<dbReference type="GO" id="GO:0046168">
    <property type="term" value="P:glycerol-3-phosphate catabolic process"/>
    <property type="evidence" value="ECO:0007669"/>
    <property type="project" value="TreeGrafter"/>
</dbReference>
<evidence type="ECO:0000256" key="4">
    <source>
        <dbReference type="SAM" id="MobiDB-lite"/>
    </source>
</evidence>
<dbReference type="InterPro" id="IPR041854">
    <property type="entry name" value="BFD-like_2Fe2S-bd_dom_sf"/>
</dbReference>
<keyword evidence="1" id="KW-0285">Flavoprotein</keyword>
<dbReference type="Pfam" id="PF04324">
    <property type="entry name" value="Fer2_BFD"/>
    <property type="match status" value="1"/>
</dbReference>
<proteinExistence type="predicted"/>
<evidence type="ECO:0000313" key="6">
    <source>
        <dbReference type="EMBL" id="VTR25538.1"/>
    </source>
</evidence>
<protein>
    <submittedName>
        <fullName evidence="6">Anaerobic glycerol-3-phosphate dehydrogenase subunit A</fullName>
        <ecNumber evidence="6">1.1.5.3</ecNumber>
    </submittedName>
</protein>
<name>A0A4V6KNC6_SERFO</name>
<dbReference type="AlphaFoldDB" id="A0A4V6KNC6"/>
<dbReference type="EMBL" id="CABEEZ010000040">
    <property type="protein sequence ID" value="VTR25538.1"/>
    <property type="molecule type" value="Genomic_DNA"/>
</dbReference>
<keyword evidence="3 6" id="KW-0560">Oxidoreductase</keyword>
<organism evidence="6">
    <name type="scientific">Serratia fonticola</name>
    <dbReference type="NCBI Taxonomy" id="47917"/>
    <lineage>
        <taxon>Bacteria</taxon>
        <taxon>Pseudomonadati</taxon>
        <taxon>Pseudomonadota</taxon>
        <taxon>Gammaproteobacteria</taxon>
        <taxon>Enterobacterales</taxon>
        <taxon>Yersiniaceae</taxon>
        <taxon>Serratia</taxon>
    </lineage>
</organism>
<dbReference type="InterPro" id="IPR007419">
    <property type="entry name" value="BFD-like_2Fe2S-bd_dom"/>
</dbReference>
<dbReference type="InterPro" id="IPR000447">
    <property type="entry name" value="G3P_DH_FAD-dep"/>
</dbReference>
<gene>
    <name evidence="6" type="primary">glpA_3</name>
    <name evidence="6" type="ORF">NCTC12965_02189</name>
</gene>
<dbReference type="PANTHER" id="PTHR11985">
    <property type="entry name" value="GLYCEROL-3-PHOSPHATE DEHYDROGENASE"/>
    <property type="match status" value="1"/>
</dbReference>
<evidence type="ECO:0000256" key="3">
    <source>
        <dbReference type="ARBA" id="ARBA00023002"/>
    </source>
</evidence>
<dbReference type="EC" id="1.1.5.3" evidence="6"/>
<dbReference type="CDD" id="cd19946">
    <property type="entry name" value="GlpA-like_Fer2_BFD-like"/>
    <property type="match status" value="1"/>
</dbReference>
<evidence type="ECO:0000256" key="1">
    <source>
        <dbReference type="ARBA" id="ARBA00022630"/>
    </source>
</evidence>
<accession>A0A4V6KNC6</accession>
<sequence>MPPGLWGQQIAEYADLRIRMFPAKGALLILGHRINNMVINRCRKPADADILVPGDTISLIGTTSTHIDYDQIDNMVVDATGSGYINPRRHAVGPETGANAHSACLCGRAATGRQRRRPFWARTSAAASCCSTMRHAMGWRAFITITGGKLDDLTGWMAEWATDLVCAKLGIDSPCTTAEAALARFRQSAEETVRSVVSLPASIRGSAGVSPRRSRQPGPFWQPAGQQPGVCECEAVTAGEVRYAVDSLTVNNLVDLRRRTRVGMGTCQGELCACRAAGLLTRFNVGWTPQQSHHPTVPFPQ</sequence>